<dbReference type="PANTHER" id="PTHR11054:SF0">
    <property type="entry name" value="6-PHOSPHOGLUCONOLACTONASE"/>
    <property type="match status" value="1"/>
</dbReference>
<dbReference type="InterPro" id="IPR037171">
    <property type="entry name" value="NagB/RpiA_transferase-like"/>
</dbReference>
<evidence type="ECO:0000256" key="2">
    <source>
        <dbReference type="ARBA" id="ARBA00002681"/>
    </source>
</evidence>
<evidence type="ECO:0000313" key="10">
    <source>
        <dbReference type="Proteomes" id="UP000598820"/>
    </source>
</evidence>
<dbReference type="SUPFAM" id="SSF100950">
    <property type="entry name" value="NagB/RpiA/CoA transferase-like"/>
    <property type="match status" value="1"/>
</dbReference>
<evidence type="ECO:0000256" key="1">
    <source>
        <dbReference type="ARBA" id="ARBA00000832"/>
    </source>
</evidence>
<dbReference type="RefSeq" id="WP_190887466.1">
    <property type="nucleotide sequence ID" value="NZ_JACWZY010000009.1"/>
</dbReference>
<dbReference type="EMBL" id="JACWZY010000009">
    <property type="protein sequence ID" value="MBD2701617.1"/>
    <property type="molecule type" value="Genomic_DNA"/>
</dbReference>
<dbReference type="InterPro" id="IPR039104">
    <property type="entry name" value="6PGL"/>
</dbReference>
<keyword evidence="10" id="KW-1185">Reference proteome</keyword>
<evidence type="ECO:0000256" key="6">
    <source>
        <dbReference type="ARBA" id="ARBA00020337"/>
    </source>
</evidence>
<dbReference type="InterPro" id="IPR006148">
    <property type="entry name" value="Glc/Gal-6P_isomerase"/>
</dbReference>
<protein>
    <recommendedName>
        <fullName evidence="6 7">6-phosphogluconolactonase</fullName>
        <shortName evidence="7">6PGL</shortName>
        <ecNumber evidence="5 7">3.1.1.31</ecNumber>
    </recommendedName>
</protein>
<evidence type="ECO:0000256" key="4">
    <source>
        <dbReference type="ARBA" id="ARBA00010662"/>
    </source>
</evidence>
<proteinExistence type="inferred from homology"/>
<accession>A0A926XW17</accession>
<comment type="pathway">
    <text evidence="3 7">Carbohydrate degradation; pentose phosphate pathway; D-ribulose 5-phosphate from D-glucose 6-phosphate (oxidative stage): step 2/3.</text>
</comment>
<dbReference type="GO" id="GO:0006098">
    <property type="term" value="P:pentose-phosphate shunt"/>
    <property type="evidence" value="ECO:0007669"/>
    <property type="project" value="InterPro"/>
</dbReference>
<evidence type="ECO:0000256" key="3">
    <source>
        <dbReference type="ARBA" id="ARBA00004961"/>
    </source>
</evidence>
<dbReference type="NCBIfam" id="TIGR01198">
    <property type="entry name" value="pgl"/>
    <property type="match status" value="1"/>
</dbReference>
<dbReference type="CDD" id="cd01400">
    <property type="entry name" value="6PGL"/>
    <property type="match status" value="1"/>
</dbReference>
<dbReference type="EC" id="3.1.1.31" evidence="5 7"/>
<evidence type="ECO:0000259" key="8">
    <source>
        <dbReference type="Pfam" id="PF01182"/>
    </source>
</evidence>
<name>A0A926XW17_9BACT</name>
<dbReference type="InterPro" id="IPR005900">
    <property type="entry name" value="6-phosphogluconolactonase_DevB"/>
</dbReference>
<gene>
    <name evidence="7 9" type="primary">pgl</name>
    <name evidence="9" type="ORF">IC229_13280</name>
</gene>
<feature type="domain" description="Glucosamine/galactosamine-6-phosphate isomerase" evidence="8">
    <location>
        <begin position="8"/>
        <end position="234"/>
    </location>
</feature>
<dbReference type="PANTHER" id="PTHR11054">
    <property type="entry name" value="6-PHOSPHOGLUCONOLACTONASE"/>
    <property type="match status" value="1"/>
</dbReference>
<reference evidence="9" key="1">
    <citation type="submission" date="2020-09" db="EMBL/GenBank/DDBJ databases">
        <authorList>
            <person name="Kim M.K."/>
        </authorList>
    </citation>
    <scope>NUCLEOTIDE SEQUENCE</scope>
    <source>
        <strain evidence="9">BT702</strain>
    </source>
</reference>
<dbReference type="Proteomes" id="UP000598820">
    <property type="component" value="Unassembled WGS sequence"/>
</dbReference>
<dbReference type="GO" id="GO:0017057">
    <property type="term" value="F:6-phosphogluconolactonase activity"/>
    <property type="evidence" value="ECO:0007669"/>
    <property type="project" value="UniProtKB-UniRule"/>
</dbReference>
<comment type="catalytic activity">
    <reaction evidence="1 7">
        <text>6-phospho-D-glucono-1,5-lactone + H2O = 6-phospho-D-gluconate + H(+)</text>
        <dbReference type="Rhea" id="RHEA:12556"/>
        <dbReference type="ChEBI" id="CHEBI:15377"/>
        <dbReference type="ChEBI" id="CHEBI:15378"/>
        <dbReference type="ChEBI" id="CHEBI:57955"/>
        <dbReference type="ChEBI" id="CHEBI:58759"/>
        <dbReference type="EC" id="3.1.1.31"/>
    </reaction>
</comment>
<evidence type="ECO:0000313" key="9">
    <source>
        <dbReference type="EMBL" id="MBD2701617.1"/>
    </source>
</evidence>
<evidence type="ECO:0000256" key="5">
    <source>
        <dbReference type="ARBA" id="ARBA00013198"/>
    </source>
</evidence>
<dbReference type="Pfam" id="PF01182">
    <property type="entry name" value="Glucosamine_iso"/>
    <property type="match status" value="1"/>
</dbReference>
<dbReference type="GO" id="GO:0005975">
    <property type="term" value="P:carbohydrate metabolic process"/>
    <property type="evidence" value="ECO:0007669"/>
    <property type="project" value="UniProtKB-UniRule"/>
</dbReference>
<comment type="similarity">
    <text evidence="4 7">Belongs to the glucosamine/galactosamine-6-phosphate isomerase family. 6-phosphogluconolactonase subfamily.</text>
</comment>
<dbReference type="Gene3D" id="3.40.50.1360">
    <property type="match status" value="1"/>
</dbReference>
<sequence>MQLIVTKNPTELAKTAAKFITKRINDVLKTQDRFTIALSGGSTPKALHELLAKSPYVEQVPWAQLHIFWGDERYVPIDDSQNNAGMAYDTLLGHVYTPEEQIHVWRTDLSPDEAAADYDRILHDYFGETGAGVDSPTFDLILLGMGDDGHTLSLFPGTDVVHETTAWTKAYFLTKQDMYRLTLTAPVANRARCVLFLVAGPQKAAPLKEVLEGESNPDLYPSQVIKPVDGELVWMVDEKAASDLTKR</sequence>
<evidence type="ECO:0000256" key="7">
    <source>
        <dbReference type="RuleBase" id="RU365095"/>
    </source>
</evidence>
<organism evidence="9 10">
    <name type="scientific">Spirosoma profusum</name>
    <dbReference type="NCBI Taxonomy" id="2771354"/>
    <lineage>
        <taxon>Bacteria</taxon>
        <taxon>Pseudomonadati</taxon>
        <taxon>Bacteroidota</taxon>
        <taxon>Cytophagia</taxon>
        <taxon>Cytophagales</taxon>
        <taxon>Cytophagaceae</taxon>
        <taxon>Spirosoma</taxon>
    </lineage>
</organism>
<keyword evidence="7 9" id="KW-0378">Hydrolase</keyword>
<comment type="caution">
    <text evidence="9">The sequence shown here is derived from an EMBL/GenBank/DDBJ whole genome shotgun (WGS) entry which is preliminary data.</text>
</comment>
<dbReference type="AlphaFoldDB" id="A0A926XW17"/>
<comment type="function">
    <text evidence="2 7">Hydrolysis of 6-phosphogluconolactone to 6-phosphogluconate.</text>
</comment>